<comment type="caution">
    <text evidence="2">The sequence shown here is derived from an EMBL/GenBank/DDBJ whole genome shotgun (WGS) entry which is preliminary data.</text>
</comment>
<organism evidence="2 3">
    <name type="scientific">Geranomyces variabilis</name>
    <dbReference type="NCBI Taxonomy" id="109894"/>
    <lineage>
        <taxon>Eukaryota</taxon>
        <taxon>Fungi</taxon>
        <taxon>Fungi incertae sedis</taxon>
        <taxon>Chytridiomycota</taxon>
        <taxon>Chytridiomycota incertae sedis</taxon>
        <taxon>Chytridiomycetes</taxon>
        <taxon>Spizellomycetales</taxon>
        <taxon>Powellomycetaceae</taxon>
        <taxon>Geranomyces</taxon>
    </lineage>
</organism>
<dbReference type="InterPro" id="IPR001806">
    <property type="entry name" value="Small_GTPase"/>
</dbReference>
<name>A0AAD5TIV1_9FUNG</name>
<dbReference type="AlphaFoldDB" id="A0AAD5TIV1"/>
<dbReference type="NCBIfam" id="TIGR00231">
    <property type="entry name" value="small_GTP"/>
    <property type="match status" value="1"/>
</dbReference>
<dbReference type="PRINTS" id="PR00449">
    <property type="entry name" value="RASTRNSFRMNG"/>
</dbReference>
<dbReference type="EMBL" id="JADGJQ010000038">
    <property type="protein sequence ID" value="KAJ3176740.1"/>
    <property type="molecule type" value="Genomic_DNA"/>
</dbReference>
<dbReference type="GO" id="GO:0003924">
    <property type="term" value="F:GTPase activity"/>
    <property type="evidence" value="ECO:0007669"/>
    <property type="project" value="InterPro"/>
</dbReference>
<accession>A0AAD5TIV1</accession>
<dbReference type="PROSITE" id="PS51419">
    <property type="entry name" value="RAB"/>
    <property type="match status" value="1"/>
</dbReference>
<dbReference type="GO" id="GO:0005525">
    <property type="term" value="F:GTP binding"/>
    <property type="evidence" value="ECO:0007669"/>
    <property type="project" value="InterPro"/>
</dbReference>
<dbReference type="SUPFAM" id="SSF52540">
    <property type="entry name" value="P-loop containing nucleoside triphosphate hydrolases"/>
    <property type="match status" value="1"/>
</dbReference>
<dbReference type="SMART" id="SM00175">
    <property type="entry name" value="RAB"/>
    <property type="match status" value="1"/>
</dbReference>
<evidence type="ECO:0000313" key="3">
    <source>
        <dbReference type="Proteomes" id="UP001212152"/>
    </source>
</evidence>
<protein>
    <submittedName>
        <fullName evidence="2">Ras- protein Rab-35</fullName>
    </submittedName>
</protein>
<dbReference type="Pfam" id="PF00071">
    <property type="entry name" value="Ras"/>
    <property type="match status" value="1"/>
</dbReference>
<dbReference type="SMART" id="SM00173">
    <property type="entry name" value="RAS"/>
    <property type="match status" value="1"/>
</dbReference>
<dbReference type="PROSITE" id="PS51421">
    <property type="entry name" value="RAS"/>
    <property type="match status" value="1"/>
</dbReference>
<sequence length="179" mass="19537">MATSTSRTDTSAAPAAIEAKKVVVVGSVSSGKSALVQRAVTNTYTNQYLQTFGADLCVKTTSEKNKSSLKIWCCGGHERYRALLQQFFVGASAVILCFDMLNTSSFQELPFWYNEFKRICPDALAVMVGTKSDDADGIKVPVQDALKQAKEWSIDFRAVSAKTGMNVSELFDHITTSMP</sequence>
<dbReference type="SMART" id="SM00174">
    <property type="entry name" value="RHO"/>
    <property type="match status" value="1"/>
</dbReference>
<evidence type="ECO:0000313" key="2">
    <source>
        <dbReference type="EMBL" id="KAJ3176740.1"/>
    </source>
</evidence>
<dbReference type="Proteomes" id="UP001212152">
    <property type="component" value="Unassembled WGS sequence"/>
</dbReference>
<reference evidence="2" key="1">
    <citation type="submission" date="2020-05" db="EMBL/GenBank/DDBJ databases">
        <title>Phylogenomic resolution of chytrid fungi.</title>
        <authorList>
            <person name="Stajich J.E."/>
            <person name="Amses K."/>
            <person name="Simmons R."/>
            <person name="Seto K."/>
            <person name="Myers J."/>
            <person name="Bonds A."/>
            <person name="Quandt C.A."/>
            <person name="Barry K."/>
            <person name="Liu P."/>
            <person name="Grigoriev I."/>
            <person name="Longcore J.E."/>
            <person name="James T.Y."/>
        </authorList>
    </citation>
    <scope>NUCLEOTIDE SEQUENCE</scope>
    <source>
        <strain evidence="2">JEL0379</strain>
    </source>
</reference>
<evidence type="ECO:0000256" key="1">
    <source>
        <dbReference type="ARBA" id="ARBA00022741"/>
    </source>
</evidence>
<gene>
    <name evidence="2" type="primary">RAB35</name>
    <name evidence="2" type="ORF">HDU87_004879</name>
</gene>
<dbReference type="Gene3D" id="3.40.50.300">
    <property type="entry name" value="P-loop containing nucleotide triphosphate hydrolases"/>
    <property type="match status" value="1"/>
</dbReference>
<keyword evidence="1" id="KW-0547">Nucleotide-binding</keyword>
<keyword evidence="3" id="KW-1185">Reference proteome</keyword>
<dbReference type="CDD" id="cd00154">
    <property type="entry name" value="Rab"/>
    <property type="match status" value="1"/>
</dbReference>
<dbReference type="FunFam" id="3.40.50.300:FF:001447">
    <property type="entry name" value="Ras-related protein Rab-1B"/>
    <property type="match status" value="1"/>
</dbReference>
<dbReference type="PANTHER" id="PTHR47978">
    <property type="match status" value="1"/>
</dbReference>
<dbReference type="InterPro" id="IPR005225">
    <property type="entry name" value="Small_GTP-bd"/>
</dbReference>
<proteinExistence type="predicted"/>
<dbReference type="InterPro" id="IPR027417">
    <property type="entry name" value="P-loop_NTPase"/>
</dbReference>